<evidence type="ECO:0000259" key="2">
    <source>
        <dbReference type="SMART" id="SM00738"/>
    </source>
</evidence>
<keyword evidence="3" id="KW-0255">Endonuclease</keyword>
<dbReference type="InterPro" id="IPR036735">
    <property type="entry name" value="NGN_dom_sf"/>
</dbReference>
<reference evidence="3" key="1">
    <citation type="journal article" date="2003" name="Microbiology">
        <title>A cryptic plasmid of Yersinia enterocolitica encodes a conjugative transfer system related to the regions of CloDF13 Mob and IncX Pil.</title>
        <authorList>
            <person name="Strauch E."/>
            <person name="Goelz G."/>
            <person name="Knabner D."/>
            <person name="Konietzny A."/>
            <person name="Lanka E."/>
            <person name="Appel B."/>
        </authorList>
    </citation>
    <scope>NUCLEOTIDE SEQUENCE</scope>
    <source>
        <plasmid evidence="3">p29930</plasmid>
    </source>
</reference>
<sequence>MFMSTLVLVSAKLARRKMGACAHKDGNMNLWYVLYCKAQDVGKITKRVNGLGVSVFCPRYVRVSHRTDCNSVRIEEKVLFPNYLFLSFDINKIHTSTISSIPGAVGFIRFGSDACTVPQKVISAIECARLIALNNDDQAIECRNISSTLLLKIQEISLIKSIEQRQVAFSHLLQSSNP</sequence>
<keyword evidence="3" id="KW-0614">Plasmid</keyword>
<gene>
    <name evidence="3" type="primary">ORF16</name>
</gene>
<name>Q70W72_YEREN</name>
<dbReference type="AlphaFoldDB" id="Q70W72"/>
<dbReference type="SUPFAM" id="SSF82679">
    <property type="entry name" value="N-utilization substance G protein NusG, N-terminal domain"/>
    <property type="match status" value="1"/>
</dbReference>
<keyword evidence="1" id="KW-0804">Transcription</keyword>
<dbReference type="Gene3D" id="3.30.70.940">
    <property type="entry name" value="NusG, N-terminal domain"/>
    <property type="match status" value="1"/>
</dbReference>
<evidence type="ECO:0000313" key="3">
    <source>
        <dbReference type="EMBL" id="CAD58560.1"/>
    </source>
</evidence>
<dbReference type="EMBL" id="AJ519722">
    <property type="protein sequence ID" value="CAD58560.1"/>
    <property type="molecule type" value="Genomic_DNA"/>
</dbReference>
<evidence type="ECO:0000256" key="1">
    <source>
        <dbReference type="ARBA" id="ARBA00023163"/>
    </source>
</evidence>
<protein>
    <recommendedName>
        <fullName evidence="2">NusG-like N-terminal domain-containing protein</fullName>
    </recommendedName>
</protein>
<dbReference type="Pfam" id="PF02357">
    <property type="entry name" value="NusG"/>
    <property type="match status" value="1"/>
</dbReference>
<accession>Q70W72</accession>
<dbReference type="GO" id="GO:0004519">
    <property type="term" value="F:endonuclease activity"/>
    <property type="evidence" value="ECO:0007669"/>
    <property type="project" value="UniProtKB-KW"/>
</dbReference>
<organism evidence="3">
    <name type="scientific">Yersinia enterocolitica</name>
    <dbReference type="NCBI Taxonomy" id="630"/>
    <lineage>
        <taxon>Bacteria</taxon>
        <taxon>Pseudomonadati</taxon>
        <taxon>Pseudomonadota</taxon>
        <taxon>Gammaproteobacteria</taxon>
        <taxon>Enterobacterales</taxon>
        <taxon>Yersiniaceae</taxon>
        <taxon>Yersinia</taxon>
    </lineage>
</organism>
<keyword evidence="3" id="KW-0378">Hydrolase</keyword>
<dbReference type="InterPro" id="IPR006645">
    <property type="entry name" value="NGN-like_dom"/>
</dbReference>
<dbReference type="SMART" id="SM00738">
    <property type="entry name" value="NGN"/>
    <property type="match status" value="1"/>
</dbReference>
<dbReference type="GO" id="GO:0006354">
    <property type="term" value="P:DNA-templated transcription elongation"/>
    <property type="evidence" value="ECO:0007669"/>
    <property type="project" value="InterPro"/>
</dbReference>
<feature type="domain" description="NusG-like N-terminal" evidence="2">
    <location>
        <begin position="28"/>
        <end position="129"/>
    </location>
</feature>
<keyword evidence="3" id="KW-0540">Nuclease</keyword>
<geneLocation type="plasmid" evidence="3">
    <name>p29930</name>
</geneLocation>
<proteinExistence type="predicted"/>
<dbReference type="CDD" id="cd09894">
    <property type="entry name" value="NGN_SP_AnfA1"/>
    <property type="match status" value="1"/>
</dbReference>